<evidence type="ECO:0000313" key="8">
    <source>
        <dbReference type="Proteomes" id="UP000187209"/>
    </source>
</evidence>
<dbReference type="GO" id="GO:0017017">
    <property type="term" value="F:MAP kinase tyrosine/serine/threonine phosphatase activity"/>
    <property type="evidence" value="ECO:0007669"/>
    <property type="project" value="TreeGrafter"/>
</dbReference>
<comment type="caution">
    <text evidence="7">The sequence shown here is derived from an EMBL/GenBank/DDBJ whole genome shotgun (WGS) entry which is preliminary data.</text>
</comment>
<dbReference type="OrthoDB" id="10252009at2759"/>
<dbReference type="InterPro" id="IPR000340">
    <property type="entry name" value="Dual-sp_phosphatase_cat-dom"/>
</dbReference>
<evidence type="ECO:0000256" key="1">
    <source>
        <dbReference type="ARBA" id="ARBA00008601"/>
    </source>
</evidence>
<dbReference type="Pfam" id="PF00782">
    <property type="entry name" value="DSPc"/>
    <property type="match status" value="1"/>
</dbReference>
<dbReference type="PROSITE" id="PS50056">
    <property type="entry name" value="TYR_PHOSPHATASE_2"/>
    <property type="match status" value="1"/>
</dbReference>
<dbReference type="PANTHER" id="PTHR10159:SF511">
    <property type="entry name" value="DUAL SPECIFICITY PROTEIN PHOSPHATASE 1"/>
    <property type="match status" value="1"/>
</dbReference>
<dbReference type="EMBL" id="MPUH01000515">
    <property type="protein sequence ID" value="OMJ78558.1"/>
    <property type="molecule type" value="Genomic_DNA"/>
</dbReference>
<gene>
    <name evidence="7" type="ORF">SteCoe_21580</name>
</gene>
<dbReference type="GO" id="GO:0043409">
    <property type="term" value="P:negative regulation of MAPK cascade"/>
    <property type="evidence" value="ECO:0007669"/>
    <property type="project" value="TreeGrafter"/>
</dbReference>
<dbReference type="PROSITE" id="PS00383">
    <property type="entry name" value="TYR_PHOSPHATASE_1"/>
    <property type="match status" value="1"/>
</dbReference>
<dbReference type="SMART" id="SM00195">
    <property type="entry name" value="DSPc"/>
    <property type="match status" value="1"/>
</dbReference>
<keyword evidence="2" id="KW-0378">Hydrolase</keyword>
<sequence>MEESTEEPQAPVAPTENELRLLQQVKLILALKYAKNDNQAAEILPHLYLGSVGAAMHKKNLQSAGITHIIAVADNIKPRFPEIFTYKCVDFLDTCTADLLSILPECFEFIDDAQRNEGKVLLHCFAGKSRSAAVCIAYVMKSLNISLLEAFRHVRERRQCALPNTGFMRQLKKYEESLGISG</sequence>
<reference evidence="7 8" key="1">
    <citation type="submission" date="2016-11" db="EMBL/GenBank/DDBJ databases">
        <title>The macronuclear genome of Stentor coeruleus: a giant cell with tiny introns.</title>
        <authorList>
            <person name="Slabodnick M."/>
            <person name="Ruby J.G."/>
            <person name="Reiff S.B."/>
            <person name="Swart E.C."/>
            <person name="Gosai S."/>
            <person name="Prabakaran S."/>
            <person name="Witkowska E."/>
            <person name="Larue G.E."/>
            <person name="Fisher S."/>
            <person name="Freeman R.M."/>
            <person name="Gunawardena J."/>
            <person name="Chu W."/>
            <person name="Stover N.A."/>
            <person name="Gregory B.D."/>
            <person name="Nowacki M."/>
            <person name="Derisi J."/>
            <person name="Roy S.W."/>
            <person name="Marshall W.F."/>
            <person name="Sood P."/>
        </authorList>
    </citation>
    <scope>NUCLEOTIDE SEQUENCE [LARGE SCALE GENOMIC DNA]</scope>
    <source>
        <strain evidence="7">WM001</strain>
    </source>
</reference>
<dbReference type="InterPro" id="IPR016130">
    <property type="entry name" value="Tyr_Pase_AS"/>
</dbReference>
<dbReference type="PROSITE" id="PS50054">
    <property type="entry name" value="TYR_PHOSPHATASE_DUAL"/>
    <property type="match status" value="1"/>
</dbReference>
<evidence type="ECO:0000313" key="7">
    <source>
        <dbReference type="EMBL" id="OMJ78558.1"/>
    </source>
</evidence>
<comment type="catalytic activity">
    <reaction evidence="4">
        <text>O-phospho-L-threonyl-[protein] + H2O = L-threonyl-[protein] + phosphate</text>
        <dbReference type="Rhea" id="RHEA:47004"/>
        <dbReference type="Rhea" id="RHEA-COMP:11060"/>
        <dbReference type="Rhea" id="RHEA-COMP:11605"/>
        <dbReference type="ChEBI" id="CHEBI:15377"/>
        <dbReference type="ChEBI" id="CHEBI:30013"/>
        <dbReference type="ChEBI" id="CHEBI:43474"/>
        <dbReference type="ChEBI" id="CHEBI:61977"/>
        <dbReference type="EC" id="3.1.3.16"/>
    </reaction>
</comment>
<evidence type="ECO:0000256" key="2">
    <source>
        <dbReference type="ARBA" id="ARBA00022801"/>
    </source>
</evidence>
<keyword evidence="3" id="KW-0904">Protein phosphatase</keyword>
<comment type="similarity">
    <text evidence="1">Belongs to the protein-tyrosine phosphatase family. Non-receptor class dual specificity subfamily.</text>
</comment>
<accession>A0A1R2BP50</accession>
<dbReference type="GO" id="GO:0005737">
    <property type="term" value="C:cytoplasm"/>
    <property type="evidence" value="ECO:0007669"/>
    <property type="project" value="TreeGrafter"/>
</dbReference>
<name>A0A1R2BP50_9CILI</name>
<dbReference type="InterPro" id="IPR020422">
    <property type="entry name" value="TYR_PHOSPHATASE_DUAL_dom"/>
</dbReference>
<proteinExistence type="inferred from homology"/>
<dbReference type="CDD" id="cd14498">
    <property type="entry name" value="DSP"/>
    <property type="match status" value="1"/>
</dbReference>
<evidence type="ECO:0000256" key="4">
    <source>
        <dbReference type="ARBA" id="ARBA00048336"/>
    </source>
</evidence>
<dbReference type="Gene3D" id="3.90.190.10">
    <property type="entry name" value="Protein tyrosine phosphatase superfamily"/>
    <property type="match status" value="1"/>
</dbReference>
<dbReference type="FunFam" id="3.90.190.10:FF:000004">
    <property type="entry name" value="Protein phosphatase Slingshot homolog 2"/>
    <property type="match status" value="1"/>
</dbReference>
<dbReference type="SUPFAM" id="SSF52799">
    <property type="entry name" value="(Phosphotyrosine protein) phosphatases II"/>
    <property type="match status" value="1"/>
</dbReference>
<organism evidence="7 8">
    <name type="scientific">Stentor coeruleus</name>
    <dbReference type="NCBI Taxonomy" id="5963"/>
    <lineage>
        <taxon>Eukaryota</taxon>
        <taxon>Sar</taxon>
        <taxon>Alveolata</taxon>
        <taxon>Ciliophora</taxon>
        <taxon>Postciliodesmatophora</taxon>
        <taxon>Heterotrichea</taxon>
        <taxon>Heterotrichida</taxon>
        <taxon>Stentoridae</taxon>
        <taxon>Stentor</taxon>
    </lineage>
</organism>
<protein>
    <recommendedName>
        <fullName evidence="9">Protein-serine/threonine phosphatase</fullName>
    </recommendedName>
</protein>
<dbReference type="InterPro" id="IPR029021">
    <property type="entry name" value="Prot-tyrosine_phosphatase-like"/>
</dbReference>
<evidence type="ECO:0008006" key="9">
    <source>
        <dbReference type="Google" id="ProtNLM"/>
    </source>
</evidence>
<dbReference type="GO" id="GO:0033550">
    <property type="term" value="F:MAP kinase tyrosine phosphatase activity"/>
    <property type="evidence" value="ECO:0007669"/>
    <property type="project" value="TreeGrafter"/>
</dbReference>
<evidence type="ECO:0000256" key="3">
    <source>
        <dbReference type="ARBA" id="ARBA00022912"/>
    </source>
</evidence>
<feature type="domain" description="Tyrosine-protein phosphatase" evidence="5">
    <location>
        <begin position="39"/>
        <end position="180"/>
    </location>
</feature>
<feature type="domain" description="Tyrosine specific protein phosphatases" evidence="6">
    <location>
        <begin position="107"/>
        <end position="158"/>
    </location>
</feature>
<dbReference type="AlphaFoldDB" id="A0A1R2BP50"/>
<keyword evidence="8" id="KW-1185">Reference proteome</keyword>
<evidence type="ECO:0000259" key="6">
    <source>
        <dbReference type="PROSITE" id="PS50056"/>
    </source>
</evidence>
<dbReference type="GO" id="GO:0008330">
    <property type="term" value="F:protein tyrosine/threonine phosphatase activity"/>
    <property type="evidence" value="ECO:0007669"/>
    <property type="project" value="TreeGrafter"/>
</dbReference>
<dbReference type="PANTHER" id="PTHR10159">
    <property type="entry name" value="DUAL SPECIFICITY PROTEIN PHOSPHATASE"/>
    <property type="match status" value="1"/>
</dbReference>
<dbReference type="Proteomes" id="UP000187209">
    <property type="component" value="Unassembled WGS sequence"/>
</dbReference>
<evidence type="ECO:0000259" key="5">
    <source>
        <dbReference type="PROSITE" id="PS50054"/>
    </source>
</evidence>
<dbReference type="GO" id="GO:0004722">
    <property type="term" value="F:protein serine/threonine phosphatase activity"/>
    <property type="evidence" value="ECO:0007669"/>
    <property type="project" value="UniProtKB-EC"/>
</dbReference>
<dbReference type="InterPro" id="IPR000387">
    <property type="entry name" value="Tyr_Pase_dom"/>
</dbReference>